<organism evidence="1">
    <name type="scientific">Cladocopium goreaui</name>
    <dbReference type="NCBI Taxonomy" id="2562237"/>
    <lineage>
        <taxon>Eukaryota</taxon>
        <taxon>Sar</taxon>
        <taxon>Alveolata</taxon>
        <taxon>Dinophyceae</taxon>
        <taxon>Suessiales</taxon>
        <taxon>Symbiodiniaceae</taxon>
        <taxon>Cladocopium</taxon>
    </lineage>
</organism>
<name>A0A9P1GJS0_9DINO</name>
<dbReference type="Proteomes" id="UP001152797">
    <property type="component" value="Unassembled WGS sequence"/>
</dbReference>
<dbReference type="AlphaFoldDB" id="A0A9P1GJS0"/>
<reference evidence="1" key="1">
    <citation type="submission" date="2022-10" db="EMBL/GenBank/DDBJ databases">
        <authorList>
            <person name="Chen Y."/>
            <person name="Dougan E. K."/>
            <person name="Chan C."/>
            <person name="Rhodes N."/>
            <person name="Thang M."/>
        </authorList>
    </citation>
    <scope>NUCLEOTIDE SEQUENCE</scope>
</reference>
<dbReference type="EMBL" id="CAMXCT010005635">
    <property type="protein sequence ID" value="CAI4012899.1"/>
    <property type="molecule type" value="Genomic_DNA"/>
</dbReference>
<keyword evidence="3" id="KW-1185">Reference proteome</keyword>
<reference evidence="2" key="2">
    <citation type="submission" date="2024-04" db="EMBL/GenBank/DDBJ databases">
        <authorList>
            <person name="Chen Y."/>
            <person name="Shah S."/>
            <person name="Dougan E. K."/>
            <person name="Thang M."/>
            <person name="Chan C."/>
        </authorList>
    </citation>
    <scope>NUCLEOTIDE SEQUENCE [LARGE SCALE GENOMIC DNA]</scope>
</reference>
<protein>
    <submittedName>
        <fullName evidence="1">Uncharacterized protein</fullName>
    </submittedName>
</protein>
<accession>A0A9P1GJS0</accession>
<gene>
    <name evidence="1" type="ORF">C1SCF055_LOCUS37922</name>
</gene>
<comment type="caution">
    <text evidence="1">The sequence shown here is derived from an EMBL/GenBank/DDBJ whole genome shotgun (WGS) entry which is preliminary data.</text>
</comment>
<sequence>MSWSGWALPWGSDGLLMPVGLYATDVLEMARQFVELAGLGRRSNGPRSLDAFLSDENQVVMAVEDRNKACIQASFFSNAFHGKLEEHASAGKLDVGFGQFFDFGEEAGYGPTSYFVSAEGFFYVLCYRAADGECFKGDFDDDKWTYRAGSRAACTIQWVGEGPDDFNLLWDGMQVERALVATKTTTSMVLALRLSRWEDSKGRPWSVTLARCSSAGPLPTFFFWRSRCLGSASPWLLCQSLQARQ</sequence>
<dbReference type="EMBL" id="CAMXCT020005635">
    <property type="protein sequence ID" value="CAL1166274.1"/>
    <property type="molecule type" value="Genomic_DNA"/>
</dbReference>
<evidence type="ECO:0000313" key="3">
    <source>
        <dbReference type="Proteomes" id="UP001152797"/>
    </source>
</evidence>
<evidence type="ECO:0000313" key="2">
    <source>
        <dbReference type="EMBL" id="CAL1166274.1"/>
    </source>
</evidence>
<evidence type="ECO:0000313" key="1">
    <source>
        <dbReference type="EMBL" id="CAI4012899.1"/>
    </source>
</evidence>
<proteinExistence type="predicted"/>
<dbReference type="EMBL" id="CAMXCT030005635">
    <property type="protein sequence ID" value="CAL4800211.1"/>
    <property type="molecule type" value="Genomic_DNA"/>
</dbReference>